<organism evidence="2 3">
    <name type="scientific">Pseudocercospora musae</name>
    <dbReference type="NCBI Taxonomy" id="113226"/>
    <lineage>
        <taxon>Eukaryota</taxon>
        <taxon>Fungi</taxon>
        <taxon>Dikarya</taxon>
        <taxon>Ascomycota</taxon>
        <taxon>Pezizomycotina</taxon>
        <taxon>Dothideomycetes</taxon>
        <taxon>Dothideomycetidae</taxon>
        <taxon>Mycosphaerellales</taxon>
        <taxon>Mycosphaerellaceae</taxon>
        <taxon>Pseudocercospora</taxon>
    </lineage>
</organism>
<evidence type="ECO:0008006" key="4">
    <source>
        <dbReference type="Google" id="ProtNLM"/>
    </source>
</evidence>
<dbReference type="EMBL" id="LFZO01000335">
    <property type="protein sequence ID" value="KXT09516.1"/>
    <property type="molecule type" value="Genomic_DNA"/>
</dbReference>
<feature type="compositionally biased region" description="Low complexity" evidence="1">
    <location>
        <begin position="39"/>
        <end position="51"/>
    </location>
</feature>
<comment type="caution">
    <text evidence="2">The sequence shown here is derived from an EMBL/GenBank/DDBJ whole genome shotgun (WGS) entry which is preliminary data.</text>
</comment>
<keyword evidence="3" id="KW-1185">Reference proteome</keyword>
<protein>
    <recommendedName>
        <fullName evidence="4">Ribosome biogenesis protein SLX9</fullName>
    </recommendedName>
</protein>
<evidence type="ECO:0000313" key="2">
    <source>
        <dbReference type="EMBL" id="KXT09516.1"/>
    </source>
</evidence>
<dbReference type="AlphaFoldDB" id="A0A139I446"/>
<feature type="region of interest" description="Disordered" evidence="1">
    <location>
        <begin position="34"/>
        <end position="64"/>
    </location>
</feature>
<dbReference type="Proteomes" id="UP000073492">
    <property type="component" value="Unassembled WGS sequence"/>
</dbReference>
<gene>
    <name evidence="2" type="ORF">AC579_7190</name>
</gene>
<reference evidence="2 3" key="1">
    <citation type="submission" date="2015-07" db="EMBL/GenBank/DDBJ databases">
        <title>Comparative genomics of the Sigatoka disease complex on banana suggests a link between parallel evolutionary changes in Pseudocercospora fijiensis and Pseudocercospora eumusae and increased virulence on the banana host.</title>
        <authorList>
            <person name="Chang T.-C."/>
            <person name="Salvucci A."/>
            <person name="Crous P.W."/>
            <person name="Stergiopoulos I."/>
        </authorList>
    </citation>
    <scope>NUCLEOTIDE SEQUENCE [LARGE SCALE GENOMIC DNA]</scope>
    <source>
        <strain evidence="2 3">CBS 116634</strain>
    </source>
</reference>
<name>A0A139I446_9PEZI</name>
<accession>A0A139I446</accession>
<sequence length="140" mass="15206">MQLAYILEPFRYIVRFESPLSDLCTIASARMKGKNAIVSPSPSGARPSASPSKRRKQEWDTTADSSAVSKILKAATRDLDNNLITAFAASAPATQCTSTLNISQPPQGQNRKTQKRALVDRILAAKKHLISPPSQVVEQS</sequence>
<proteinExistence type="predicted"/>
<evidence type="ECO:0000256" key="1">
    <source>
        <dbReference type="SAM" id="MobiDB-lite"/>
    </source>
</evidence>
<evidence type="ECO:0000313" key="3">
    <source>
        <dbReference type="Proteomes" id="UP000073492"/>
    </source>
</evidence>